<dbReference type="Proteomes" id="UP000033633">
    <property type="component" value="Unassembled WGS sequence"/>
</dbReference>
<feature type="compositionally biased region" description="Basic and acidic residues" evidence="1">
    <location>
        <begin position="89"/>
        <end position="123"/>
    </location>
</feature>
<dbReference type="EMBL" id="JWYV01000018">
    <property type="protein sequence ID" value="KKC98614.1"/>
    <property type="molecule type" value="Genomic_DNA"/>
</dbReference>
<dbReference type="PATRIC" id="fig|265726.11.peg.1853"/>
<keyword evidence="3" id="KW-1185">Reference proteome</keyword>
<dbReference type="OrthoDB" id="5831677at2"/>
<dbReference type="STRING" id="265726.KY46_17840"/>
<evidence type="ECO:0000313" key="2">
    <source>
        <dbReference type="EMBL" id="KKC98614.1"/>
    </source>
</evidence>
<comment type="caution">
    <text evidence="2">The sequence shown here is derived from an EMBL/GenBank/DDBJ whole genome shotgun (WGS) entry which is preliminary data.</text>
</comment>
<reference evidence="2 3" key="1">
    <citation type="submission" date="2014-12" db="EMBL/GenBank/DDBJ databases">
        <title>Mercury Reductase activity and rhizosphere competence traits in the genome of root associated Photobacterium halotolerans MELD1.</title>
        <authorList>
            <person name="Mathew D.C."/>
            <person name="Huang C.-C."/>
        </authorList>
    </citation>
    <scope>NUCLEOTIDE SEQUENCE [LARGE SCALE GENOMIC DNA]</scope>
    <source>
        <strain evidence="2 3">MELD1</strain>
    </source>
</reference>
<accession>A0A0F5VAU9</accession>
<gene>
    <name evidence="2" type="ORF">KY46_17840</name>
</gene>
<sequence>MKNTTVRLSGRGGLLSHNLLISDKNLTSSYSKFFKENMRFTNSNEALALAFQEENFMVIHGDNLEEGFRLLEHRLNAGNEYKQRQAALRAHDRAENERRRQMREADALKNSENAFKERFQEMP</sequence>
<protein>
    <submittedName>
        <fullName evidence="2">Uncharacterized protein</fullName>
    </submittedName>
</protein>
<proteinExistence type="predicted"/>
<evidence type="ECO:0000313" key="3">
    <source>
        <dbReference type="Proteomes" id="UP000033633"/>
    </source>
</evidence>
<feature type="region of interest" description="Disordered" evidence="1">
    <location>
        <begin position="84"/>
        <end position="123"/>
    </location>
</feature>
<name>A0A0F5VAU9_9GAMM</name>
<dbReference type="AlphaFoldDB" id="A0A0F5VAU9"/>
<organism evidence="2 3">
    <name type="scientific">Photobacterium halotolerans</name>
    <dbReference type="NCBI Taxonomy" id="265726"/>
    <lineage>
        <taxon>Bacteria</taxon>
        <taxon>Pseudomonadati</taxon>
        <taxon>Pseudomonadota</taxon>
        <taxon>Gammaproteobacteria</taxon>
        <taxon>Vibrionales</taxon>
        <taxon>Vibrionaceae</taxon>
        <taxon>Photobacterium</taxon>
    </lineage>
</organism>
<dbReference type="RefSeq" id="WP_046221968.1">
    <property type="nucleotide sequence ID" value="NZ_JWYV01000018.1"/>
</dbReference>
<evidence type="ECO:0000256" key="1">
    <source>
        <dbReference type="SAM" id="MobiDB-lite"/>
    </source>
</evidence>